<organism evidence="2 3">
    <name type="scientific">Cylicocyclus nassatus</name>
    <name type="common">Nematode worm</name>
    <dbReference type="NCBI Taxonomy" id="53992"/>
    <lineage>
        <taxon>Eukaryota</taxon>
        <taxon>Metazoa</taxon>
        <taxon>Ecdysozoa</taxon>
        <taxon>Nematoda</taxon>
        <taxon>Chromadorea</taxon>
        <taxon>Rhabditida</taxon>
        <taxon>Rhabditina</taxon>
        <taxon>Rhabditomorpha</taxon>
        <taxon>Strongyloidea</taxon>
        <taxon>Strongylidae</taxon>
        <taxon>Cylicocyclus</taxon>
    </lineage>
</organism>
<keyword evidence="1" id="KW-0732">Signal</keyword>
<feature type="signal peptide" evidence="1">
    <location>
        <begin position="1"/>
        <end position="20"/>
    </location>
</feature>
<feature type="chain" id="PRO_5041435790" evidence="1">
    <location>
        <begin position="21"/>
        <end position="235"/>
    </location>
</feature>
<evidence type="ECO:0000313" key="2">
    <source>
        <dbReference type="EMBL" id="CAJ0589698.1"/>
    </source>
</evidence>
<sequence length="235" mass="26873">MLWVLLYLSCSVLFSTVTSGTSNSQAHSDPSDLYNLKFLKTAMKKISLRSTGEVRKSLNVVTKKEPFLLQVLSKPLREVVDEGNKRSNKTILADLVKFDLWHTTKAILDVAALLKRHRLFMKTYLVGKKIMKMSGVNATHYTDDIENDLKVVDIAINEMNGILKSNRSFETIAGILEELNTLVDPTMSCIVAHELKTIAKAYRPMYEEHLELAFRLKEPIFETFAIYARIFMNYF</sequence>
<protein>
    <submittedName>
        <fullName evidence="2">Uncharacterized protein</fullName>
    </submittedName>
</protein>
<reference evidence="2" key="1">
    <citation type="submission" date="2023-07" db="EMBL/GenBank/DDBJ databases">
        <authorList>
            <consortium name="CYATHOMIX"/>
        </authorList>
    </citation>
    <scope>NUCLEOTIDE SEQUENCE</scope>
    <source>
        <strain evidence="2">N/A</strain>
    </source>
</reference>
<proteinExistence type="predicted"/>
<evidence type="ECO:0000256" key="1">
    <source>
        <dbReference type="SAM" id="SignalP"/>
    </source>
</evidence>
<accession>A0AA36DLA2</accession>
<comment type="caution">
    <text evidence="2">The sequence shown here is derived from an EMBL/GenBank/DDBJ whole genome shotgun (WGS) entry which is preliminary data.</text>
</comment>
<evidence type="ECO:0000313" key="3">
    <source>
        <dbReference type="Proteomes" id="UP001176961"/>
    </source>
</evidence>
<dbReference type="AlphaFoldDB" id="A0AA36DLA2"/>
<dbReference type="EMBL" id="CATQJL010000001">
    <property type="protein sequence ID" value="CAJ0589698.1"/>
    <property type="molecule type" value="Genomic_DNA"/>
</dbReference>
<gene>
    <name evidence="2" type="ORF">CYNAS_LOCUS1681</name>
</gene>
<name>A0AA36DLA2_CYLNA</name>
<keyword evidence="3" id="KW-1185">Reference proteome</keyword>
<dbReference type="Proteomes" id="UP001176961">
    <property type="component" value="Unassembled WGS sequence"/>
</dbReference>